<sequence>MSKWQQLERQRKRFFSLIRAYFPLWAERNQQVPTEEAPHPSSGILSTDHGGLISPQNGRSVNLRQETQTDDLDNRRKLRRVGRGLEQSL</sequence>
<protein>
    <submittedName>
        <fullName evidence="3">Uncharacterized protein</fullName>
    </submittedName>
</protein>
<gene>
    <name evidence="3" type="ORF">PgNI_00035</name>
</gene>
<feature type="region of interest" description="Disordered" evidence="1">
    <location>
        <begin position="31"/>
        <end position="89"/>
    </location>
</feature>
<dbReference type="RefSeq" id="XP_030986501.1">
    <property type="nucleotide sequence ID" value="XM_031120119.1"/>
</dbReference>
<dbReference type="AlphaFoldDB" id="A0A6P8BHJ3"/>
<accession>A0A6P8BHJ3</accession>
<dbReference type="Proteomes" id="UP000515153">
    <property type="component" value="Unplaced"/>
</dbReference>
<feature type="compositionally biased region" description="Polar residues" evidence="1">
    <location>
        <begin position="54"/>
        <end position="66"/>
    </location>
</feature>
<reference evidence="3" key="3">
    <citation type="submission" date="2025-08" db="UniProtKB">
        <authorList>
            <consortium name="RefSeq"/>
        </authorList>
    </citation>
    <scope>IDENTIFICATION</scope>
    <source>
        <strain evidence="3">NI907</strain>
    </source>
</reference>
<evidence type="ECO:0000256" key="1">
    <source>
        <dbReference type="SAM" id="MobiDB-lite"/>
    </source>
</evidence>
<evidence type="ECO:0000313" key="2">
    <source>
        <dbReference type="Proteomes" id="UP000515153"/>
    </source>
</evidence>
<keyword evidence="2" id="KW-1185">Reference proteome</keyword>
<proteinExistence type="predicted"/>
<dbReference type="GeneID" id="41955033"/>
<name>A0A6P8BHJ3_PYRGI</name>
<dbReference type="KEGG" id="pgri:PgNI_00035"/>
<organism evidence="2 3">
    <name type="scientific">Pyricularia grisea</name>
    <name type="common">Crabgrass-specific blast fungus</name>
    <name type="synonym">Magnaporthe grisea</name>
    <dbReference type="NCBI Taxonomy" id="148305"/>
    <lineage>
        <taxon>Eukaryota</taxon>
        <taxon>Fungi</taxon>
        <taxon>Dikarya</taxon>
        <taxon>Ascomycota</taxon>
        <taxon>Pezizomycotina</taxon>
        <taxon>Sordariomycetes</taxon>
        <taxon>Sordariomycetidae</taxon>
        <taxon>Magnaporthales</taxon>
        <taxon>Pyriculariaceae</taxon>
        <taxon>Pyricularia</taxon>
    </lineage>
</organism>
<reference evidence="3" key="2">
    <citation type="submission" date="2019-10" db="EMBL/GenBank/DDBJ databases">
        <authorList>
            <consortium name="NCBI Genome Project"/>
        </authorList>
    </citation>
    <scope>NUCLEOTIDE SEQUENCE</scope>
    <source>
        <strain evidence="3">NI907</strain>
    </source>
</reference>
<evidence type="ECO:0000313" key="3">
    <source>
        <dbReference type="RefSeq" id="XP_030986501.1"/>
    </source>
</evidence>
<reference evidence="3" key="1">
    <citation type="journal article" date="2019" name="Mol. Biol. Evol.">
        <title>Blast fungal genomes show frequent chromosomal changes, gene gains and losses, and effector gene turnover.</title>
        <authorList>
            <person name="Gomez Luciano L.B."/>
            <person name="Jason Tsai I."/>
            <person name="Chuma I."/>
            <person name="Tosa Y."/>
            <person name="Chen Y.H."/>
            <person name="Li J.Y."/>
            <person name="Li M.Y."/>
            <person name="Jade Lu M.Y."/>
            <person name="Nakayashiki H."/>
            <person name="Li W.H."/>
        </authorList>
    </citation>
    <scope>NUCLEOTIDE SEQUENCE</scope>
    <source>
        <strain evidence="3">NI907</strain>
    </source>
</reference>